<organism evidence="4 5">
    <name type="scientific">Symbiodinium pilosum</name>
    <name type="common">Dinoflagellate</name>
    <dbReference type="NCBI Taxonomy" id="2952"/>
    <lineage>
        <taxon>Eukaryota</taxon>
        <taxon>Sar</taxon>
        <taxon>Alveolata</taxon>
        <taxon>Dinophyceae</taxon>
        <taxon>Suessiales</taxon>
        <taxon>Symbiodiniaceae</taxon>
        <taxon>Symbiodinium</taxon>
    </lineage>
</organism>
<evidence type="ECO:0000313" key="5">
    <source>
        <dbReference type="Proteomes" id="UP000649617"/>
    </source>
</evidence>
<feature type="non-terminal residue" evidence="4">
    <location>
        <position position="1"/>
    </location>
</feature>
<gene>
    <name evidence="4" type="primary">ovca2</name>
    <name evidence="4" type="ORF">SPIL2461_LOCUS20204</name>
</gene>
<comment type="caution">
    <text evidence="4">The sequence shown here is derived from an EMBL/GenBank/DDBJ whole genome shotgun (WGS) entry which is preliminary data.</text>
</comment>
<dbReference type="InterPro" id="IPR050593">
    <property type="entry name" value="LovG"/>
</dbReference>
<feature type="signal peptide" evidence="2">
    <location>
        <begin position="1"/>
        <end position="17"/>
    </location>
</feature>
<dbReference type="Proteomes" id="UP000649617">
    <property type="component" value="Unassembled WGS sequence"/>
</dbReference>
<reference evidence="4" key="1">
    <citation type="submission" date="2021-02" db="EMBL/GenBank/DDBJ databases">
        <authorList>
            <person name="Dougan E. K."/>
            <person name="Rhodes N."/>
            <person name="Thang M."/>
            <person name="Chan C."/>
        </authorList>
    </citation>
    <scope>NUCLEOTIDE SEQUENCE</scope>
</reference>
<keyword evidence="2" id="KW-0732">Signal</keyword>
<dbReference type="AlphaFoldDB" id="A0A812X4E8"/>
<evidence type="ECO:0000259" key="3">
    <source>
        <dbReference type="Pfam" id="PF03959"/>
    </source>
</evidence>
<dbReference type="Pfam" id="PF03959">
    <property type="entry name" value="FSH1"/>
    <property type="match status" value="1"/>
</dbReference>
<accession>A0A812X4E8</accession>
<sequence length="121" mass="12577">PFDGILGFSQGAILVAALVALGELRKDGAMASCKSLILAGAAVPGPFRREIAELAESGDRGGFRALHTIGRADTMNPPEGAREVARAVGGEVFEFDGGHEVPLDEAALEAYSSLLLRKEDA</sequence>
<dbReference type="GO" id="GO:0005737">
    <property type="term" value="C:cytoplasm"/>
    <property type="evidence" value="ECO:0007669"/>
    <property type="project" value="TreeGrafter"/>
</dbReference>
<protein>
    <submittedName>
        <fullName evidence="4">Ovca2 protein</fullName>
    </submittedName>
</protein>
<dbReference type="PANTHER" id="PTHR48070">
    <property type="entry name" value="ESTERASE OVCA2"/>
    <property type="match status" value="1"/>
</dbReference>
<dbReference type="Gene3D" id="3.40.50.1820">
    <property type="entry name" value="alpha/beta hydrolase"/>
    <property type="match status" value="1"/>
</dbReference>
<keyword evidence="1" id="KW-0378">Hydrolase</keyword>
<keyword evidence="5" id="KW-1185">Reference proteome</keyword>
<evidence type="ECO:0000256" key="2">
    <source>
        <dbReference type="SAM" id="SignalP"/>
    </source>
</evidence>
<name>A0A812X4E8_SYMPI</name>
<dbReference type="InterPro" id="IPR029058">
    <property type="entry name" value="AB_hydrolase_fold"/>
</dbReference>
<dbReference type="GO" id="GO:0016787">
    <property type="term" value="F:hydrolase activity"/>
    <property type="evidence" value="ECO:0007669"/>
    <property type="project" value="UniProtKB-KW"/>
</dbReference>
<dbReference type="SUPFAM" id="SSF53474">
    <property type="entry name" value="alpha/beta-Hydrolases"/>
    <property type="match status" value="1"/>
</dbReference>
<feature type="chain" id="PRO_5032540094" evidence="2">
    <location>
        <begin position="18"/>
        <end position="121"/>
    </location>
</feature>
<dbReference type="PANTHER" id="PTHR48070:SF6">
    <property type="entry name" value="ESTERASE OVCA2"/>
    <property type="match status" value="1"/>
</dbReference>
<proteinExistence type="predicted"/>
<feature type="domain" description="Serine hydrolase" evidence="3">
    <location>
        <begin position="1"/>
        <end position="108"/>
    </location>
</feature>
<dbReference type="EMBL" id="CAJNIZ010045185">
    <property type="protein sequence ID" value="CAE7712689.1"/>
    <property type="molecule type" value="Genomic_DNA"/>
</dbReference>
<dbReference type="InterPro" id="IPR005645">
    <property type="entry name" value="FSH-like_dom"/>
</dbReference>
<dbReference type="OrthoDB" id="414698at2759"/>
<evidence type="ECO:0000256" key="1">
    <source>
        <dbReference type="ARBA" id="ARBA00022801"/>
    </source>
</evidence>
<evidence type="ECO:0000313" key="4">
    <source>
        <dbReference type="EMBL" id="CAE7712689.1"/>
    </source>
</evidence>
<dbReference type="GO" id="GO:0005634">
    <property type="term" value="C:nucleus"/>
    <property type="evidence" value="ECO:0007669"/>
    <property type="project" value="TreeGrafter"/>
</dbReference>